<dbReference type="PANTHER" id="PTHR43480:SF1">
    <property type="entry name" value="ACYL-[ACYL-CARRIER-PROTEIN]--UDP-N-ACETYLGLUCOSAMINE O-ACYLTRANSFERASE, MITOCHONDRIAL-RELATED"/>
    <property type="match status" value="1"/>
</dbReference>
<dbReference type="InterPro" id="IPR010137">
    <property type="entry name" value="Lipid_A_LpxA"/>
</dbReference>
<sequence>MIHPTAVISAHAAIDPTAEIGPWCVIDGPVQIGPRTVLMNGVAVYGDVRIGADNHIGAHTAIGGRPQDPAYQNEPTRVEIGHRNQIFEYVSIHRGTVRGDGCTRLGDDNMVMAYSHLAHDVQVGTGSRITAYCGISGHCQIGDHAVISGMVGLQQFVRVGAYAFVSGHAAITQDVLPYSVAFGTACPAYLHGVNLIGLERHGVAKADLHRLRQVMQLWKDTSRTAQSVLEHLRQHWGDQPQVREIIAFAAASTRGVLR</sequence>
<dbReference type="EC" id="2.3.1.129" evidence="9"/>
<dbReference type="EMBL" id="JAGQDG010000001">
    <property type="protein sequence ID" value="MBQ0933748.1"/>
    <property type="molecule type" value="Genomic_DNA"/>
</dbReference>
<dbReference type="PANTHER" id="PTHR43480">
    <property type="entry name" value="ACYL-[ACYL-CARRIER-PROTEIN]--UDP-N-ACETYLGLUCOSAMINE O-ACYLTRANSFERASE"/>
    <property type="match status" value="1"/>
</dbReference>
<dbReference type="InterPro" id="IPR001451">
    <property type="entry name" value="Hexapep"/>
</dbReference>
<name>A0ABS5DRG9_9BURK</name>
<gene>
    <name evidence="9" type="primary">lpxA</name>
    <name evidence="9" type="ORF">KAK11_00300</name>
</gene>
<keyword evidence="4 9" id="KW-0808">Transferase</keyword>
<dbReference type="InterPro" id="IPR029098">
    <property type="entry name" value="Acetyltransf_C"/>
</dbReference>
<evidence type="ECO:0000256" key="1">
    <source>
        <dbReference type="ARBA" id="ARBA00022490"/>
    </source>
</evidence>
<keyword evidence="3" id="KW-0441">Lipid A biosynthesis</keyword>
<keyword evidence="6" id="KW-0443">Lipid metabolism</keyword>
<proteinExistence type="predicted"/>
<keyword evidence="5" id="KW-0677">Repeat</keyword>
<keyword evidence="1" id="KW-0963">Cytoplasm</keyword>
<dbReference type="SUPFAM" id="SSF51161">
    <property type="entry name" value="Trimeric LpxA-like enzymes"/>
    <property type="match status" value="1"/>
</dbReference>
<keyword evidence="7 9" id="KW-0012">Acyltransferase</keyword>
<dbReference type="Gene3D" id="1.20.1180.10">
    <property type="entry name" value="Udp N-acetylglucosamine O-acyltransferase, C-terminal domain"/>
    <property type="match status" value="1"/>
</dbReference>
<dbReference type="Pfam" id="PF00132">
    <property type="entry name" value="Hexapep"/>
    <property type="match status" value="2"/>
</dbReference>
<dbReference type="PIRSF" id="PIRSF000456">
    <property type="entry name" value="UDP-GlcNAc_acltr"/>
    <property type="match status" value="1"/>
</dbReference>
<reference evidence="9 10" key="1">
    <citation type="submission" date="2021-04" db="EMBL/GenBank/DDBJ databases">
        <title>The genome sequence of type strain Ideonella paludis KCTC 32238.</title>
        <authorList>
            <person name="Liu Y."/>
        </authorList>
    </citation>
    <scope>NUCLEOTIDE SEQUENCE [LARGE SCALE GENOMIC DNA]</scope>
    <source>
        <strain evidence="9 10">KCTC 32238</strain>
    </source>
</reference>
<evidence type="ECO:0000256" key="7">
    <source>
        <dbReference type="ARBA" id="ARBA00023315"/>
    </source>
</evidence>
<dbReference type="NCBIfam" id="NF003657">
    <property type="entry name" value="PRK05289.1"/>
    <property type="match status" value="1"/>
</dbReference>
<dbReference type="InterPro" id="IPR018357">
    <property type="entry name" value="Hexapep_transf_CS"/>
</dbReference>
<organism evidence="9 10">
    <name type="scientific">Ideonella paludis</name>
    <dbReference type="NCBI Taxonomy" id="1233411"/>
    <lineage>
        <taxon>Bacteria</taxon>
        <taxon>Pseudomonadati</taxon>
        <taxon>Pseudomonadota</taxon>
        <taxon>Betaproteobacteria</taxon>
        <taxon>Burkholderiales</taxon>
        <taxon>Sphaerotilaceae</taxon>
        <taxon>Ideonella</taxon>
    </lineage>
</organism>
<evidence type="ECO:0000256" key="2">
    <source>
        <dbReference type="ARBA" id="ARBA00022516"/>
    </source>
</evidence>
<evidence type="ECO:0000256" key="6">
    <source>
        <dbReference type="ARBA" id="ARBA00023098"/>
    </source>
</evidence>
<evidence type="ECO:0000256" key="3">
    <source>
        <dbReference type="ARBA" id="ARBA00022556"/>
    </source>
</evidence>
<evidence type="ECO:0000313" key="9">
    <source>
        <dbReference type="EMBL" id="MBQ0933748.1"/>
    </source>
</evidence>
<keyword evidence="2" id="KW-0444">Lipid biosynthesis</keyword>
<dbReference type="Pfam" id="PF13720">
    <property type="entry name" value="Acetyltransf_11"/>
    <property type="match status" value="1"/>
</dbReference>
<evidence type="ECO:0000256" key="5">
    <source>
        <dbReference type="ARBA" id="ARBA00022737"/>
    </source>
</evidence>
<dbReference type="RefSeq" id="WP_210805011.1">
    <property type="nucleotide sequence ID" value="NZ_JAGQDG010000001.1"/>
</dbReference>
<dbReference type="Gene3D" id="2.160.10.10">
    <property type="entry name" value="Hexapeptide repeat proteins"/>
    <property type="match status" value="1"/>
</dbReference>
<evidence type="ECO:0000256" key="4">
    <source>
        <dbReference type="ARBA" id="ARBA00022679"/>
    </source>
</evidence>
<keyword evidence="10" id="KW-1185">Reference proteome</keyword>
<accession>A0ABS5DRG9</accession>
<dbReference type="NCBIfam" id="TIGR01852">
    <property type="entry name" value="lipid_A_lpxA"/>
    <property type="match status" value="1"/>
</dbReference>
<dbReference type="GO" id="GO:0008780">
    <property type="term" value="F:acyl-[acyl-carrier-protein]-UDP-N-acetylglucosamine O-acyltransferase activity"/>
    <property type="evidence" value="ECO:0007669"/>
    <property type="project" value="UniProtKB-EC"/>
</dbReference>
<protein>
    <submittedName>
        <fullName evidence="9">Acyl-ACP--UDP-N-acetylglucosamine O-acyltransferase</fullName>
        <ecNumber evidence="9">2.3.1.129</ecNumber>
    </submittedName>
</protein>
<comment type="caution">
    <text evidence="9">The sequence shown here is derived from an EMBL/GenBank/DDBJ whole genome shotgun (WGS) entry which is preliminary data.</text>
</comment>
<dbReference type="InterPro" id="IPR011004">
    <property type="entry name" value="Trimer_LpxA-like_sf"/>
</dbReference>
<evidence type="ECO:0000313" key="10">
    <source>
        <dbReference type="Proteomes" id="UP000672097"/>
    </source>
</evidence>
<dbReference type="Proteomes" id="UP000672097">
    <property type="component" value="Unassembled WGS sequence"/>
</dbReference>
<feature type="domain" description="UDP N-acetylglucosamine O-acyltransferase C-terminal" evidence="8">
    <location>
        <begin position="174"/>
        <end position="256"/>
    </location>
</feature>
<dbReference type="InterPro" id="IPR037157">
    <property type="entry name" value="Acetyltransf_C_sf"/>
</dbReference>
<evidence type="ECO:0000259" key="8">
    <source>
        <dbReference type="Pfam" id="PF13720"/>
    </source>
</evidence>
<dbReference type="PROSITE" id="PS00101">
    <property type="entry name" value="HEXAPEP_TRANSFERASES"/>
    <property type="match status" value="1"/>
</dbReference>